<organism evidence="14 15">
    <name type="scientific">Clavispora lusitaniae</name>
    <name type="common">Candida lusitaniae</name>
    <dbReference type="NCBI Taxonomy" id="36911"/>
    <lineage>
        <taxon>Eukaryota</taxon>
        <taxon>Fungi</taxon>
        <taxon>Dikarya</taxon>
        <taxon>Ascomycota</taxon>
        <taxon>Saccharomycotina</taxon>
        <taxon>Pichiomycetes</taxon>
        <taxon>Metschnikowiaceae</taxon>
        <taxon>Clavispora</taxon>
    </lineage>
</organism>
<feature type="compositionally biased region" description="Basic and acidic residues" evidence="11">
    <location>
        <begin position="44"/>
        <end position="58"/>
    </location>
</feature>
<evidence type="ECO:0000259" key="12">
    <source>
        <dbReference type="Pfam" id="PF00850"/>
    </source>
</evidence>
<feature type="domain" description="Arb2-like" evidence="13">
    <location>
        <begin position="544"/>
        <end position="792"/>
    </location>
</feature>
<dbReference type="PIRSF" id="PIRSF037919">
    <property type="entry name" value="HDAC_II_yeast"/>
    <property type="match status" value="1"/>
</dbReference>
<keyword evidence="8 10" id="KW-0539">Nucleus</keyword>
<dbReference type="KEGG" id="clus:A9F13_04g01947"/>
<dbReference type="SUPFAM" id="SSF52768">
    <property type="entry name" value="Arginase/deacetylase"/>
    <property type="match status" value="1"/>
</dbReference>
<dbReference type="InterPro" id="IPR019154">
    <property type="entry name" value="Arb2-like_domain"/>
</dbReference>
<comment type="function">
    <text evidence="10">Responsible for the deacetylation of lysine residues on the N-terminal part of the core histones (H2A, H2B, H3 and H4). Histone deacetylation gives a tag for epigenetic repression and plays an important role in transcriptional regulation, cell cycle progression and developmental events.</text>
</comment>
<dbReference type="InterPro" id="IPR017321">
    <property type="entry name" value="Hist_deAcase_II_yeast"/>
</dbReference>
<dbReference type="AlphaFoldDB" id="A0AA91Q2C0"/>
<dbReference type="PANTHER" id="PTHR10625">
    <property type="entry name" value="HISTONE DEACETYLASE HDAC1-RELATED"/>
    <property type="match status" value="1"/>
</dbReference>
<dbReference type="InterPro" id="IPR000286">
    <property type="entry name" value="HDACs"/>
</dbReference>
<comment type="subcellular location">
    <subcellularLocation>
        <location evidence="1 10">Nucleus</location>
    </subcellularLocation>
</comment>
<dbReference type="PRINTS" id="PR01270">
    <property type="entry name" value="HDASUPER"/>
</dbReference>
<evidence type="ECO:0000256" key="5">
    <source>
        <dbReference type="ARBA" id="ARBA00022853"/>
    </source>
</evidence>
<sequence length="799" mass="86869">MEPHPKENSDIQTENMGPADSDRVENEGANGSAPADSATTEPETAVKTESENRIEQKINHANAPAENGNDGQNENENGNGNEKQNGNDNGNGNENENGKDAQSQSQNSLKRRHSDDNGTKRRRQEPLVVVPPKKPALFYSPLKTGLVYDVRMRYHAKIFTSYFEYIDPHPEDPRRIYRIYKKLAEAGLIQDSTLAGADELGPLICKIPIREATAEEILQVHTEKHLQFIAATEDMTRAQLLDETEKGDSIYVNNDSFLSAKLSCGGAIEACKAVVEGHVKNAMAIVRPPGHHAEPDAPGGFCLFSNVAVAAKNMLRAYPESVRRIAIVDWDIHHGNGTQRAFYDDPRVLYVSLHRYENGRFYPGTKFGGADQTGSGKGAGFSLNIPWPSAGVGDADYVYAFRRVVLPVLCEFDPDLVIVSAGFDAAAGDLIGQCHVTPAGYGHMTHMLKGVARGKLAVVLEGGYNLESISASAVGVAKVLVGEPPEEPVRALPRADVIETIGAVVRAHAPFWQCMRAGAAAHVLADVPESAGAGDAAAEPVRTLAEPVRAHQAAELFARHGFVPLPVLPDGFSEMPPHADELVLASPDIADCPTVMVCVHDPPEVWADVNAVSGTIESGSSVILEHPLARIMARMSAESDEKIGYIDICIPEGYGVFAQELLLWVWDNYVSYFSAKKALFVGYGDAHQAVVHLLAKRPANELREVVRASVAFVNASPLKPLVPVMDESMVDWYYQNSLIFASRTNACWAGAKDEDKRPRKKFGRVLKAAGDGLWEVIHERFDEGVDFLLDSVGDFSDSE</sequence>
<dbReference type="InterPro" id="IPR037138">
    <property type="entry name" value="His_deacetylse_dom_sf"/>
</dbReference>
<comment type="catalytic activity">
    <reaction evidence="9 10">
        <text>N(6)-acetyl-L-lysyl-[histone] + H2O = L-lysyl-[histone] + acetate</text>
        <dbReference type="Rhea" id="RHEA:58196"/>
        <dbReference type="Rhea" id="RHEA-COMP:9845"/>
        <dbReference type="Rhea" id="RHEA-COMP:11338"/>
        <dbReference type="ChEBI" id="CHEBI:15377"/>
        <dbReference type="ChEBI" id="CHEBI:29969"/>
        <dbReference type="ChEBI" id="CHEBI:30089"/>
        <dbReference type="ChEBI" id="CHEBI:61930"/>
        <dbReference type="EC" id="3.5.1.98"/>
    </reaction>
</comment>
<keyword evidence="7 10" id="KW-0804">Transcription</keyword>
<keyword evidence="3 10" id="KW-0678">Repressor</keyword>
<dbReference type="EMBL" id="LYUB02000004">
    <property type="protein sequence ID" value="OVF09705.1"/>
    <property type="molecule type" value="Genomic_DNA"/>
</dbReference>
<dbReference type="Gene3D" id="3.40.800.20">
    <property type="entry name" value="Histone deacetylase domain"/>
    <property type="match status" value="1"/>
</dbReference>
<reference evidence="14 15" key="1">
    <citation type="submission" date="2017-04" db="EMBL/GenBank/DDBJ databases">
        <title>Draft genome of the yeast Clavispora lusitaniae type strain CBS 6936.</title>
        <authorList>
            <person name="Durrens P."/>
            <person name="Klopp C."/>
            <person name="Biteau N."/>
            <person name="Fitton-Ouhabi V."/>
            <person name="Dementhon K."/>
            <person name="Accoceberry I."/>
            <person name="Sherman D.J."/>
            <person name="Noel T."/>
        </authorList>
    </citation>
    <scope>NUCLEOTIDE SEQUENCE [LARGE SCALE GENOMIC DNA]</scope>
    <source>
        <strain evidence="14 15">CBS 6936</strain>
    </source>
</reference>
<gene>
    <name evidence="14" type="ORF">A9F13_04g01947</name>
</gene>
<keyword evidence="6 10" id="KW-0805">Transcription regulation</keyword>
<evidence type="ECO:0000256" key="2">
    <source>
        <dbReference type="ARBA" id="ARBA00007738"/>
    </source>
</evidence>
<dbReference type="Pfam" id="PF00850">
    <property type="entry name" value="Hist_deacetyl"/>
    <property type="match status" value="1"/>
</dbReference>
<keyword evidence="5 10" id="KW-0156">Chromatin regulator</keyword>
<dbReference type="GO" id="GO:0000118">
    <property type="term" value="C:histone deacetylase complex"/>
    <property type="evidence" value="ECO:0007669"/>
    <property type="project" value="TreeGrafter"/>
</dbReference>
<evidence type="ECO:0000256" key="3">
    <source>
        <dbReference type="ARBA" id="ARBA00022491"/>
    </source>
</evidence>
<evidence type="ECO:0000313" key="15">
    <source>
        <dbReference type="Proteomes" id="UP000195602"/>
    </source>
</evidence>
<dbReference type="FunFam" id="3.40.800.20:FF:000005">
    <property type="entry name" value="histone deacetylase 6"/>
    <property type="match status" value="1"/>
</dbReference>
<dbReference type="GO" id="GO:0040029">
    <property type="term" value="P:epigenetic regulation of gene expression"/>
    <property type="evidence" value="ECO:0007669"/>
    <property type="project" value="TreeGrafter"/>
</dbReference>
<dbReference type="GO" id="GO:0031078">
    <property type="term" value="F:histone H3K14 deacetylase activity, hydrolytic mechanism"/>
    <property type="evidence" value="ECO:0007669"/>
    <property type="project" value="UniProtKB-UniRule"/>
</dbReference>
<proteinExistence type="inferred from homology"/>
<evidence type="ECO:0000256" key="8">
    <source>
        <dbReference type="ARBA" id="ARBA00023242"/>
    </source>
</evidence>
<evidence type="ECO:0000256" key="7">
    <source>
        <dbReference type="ARBA" id="ARBA00023163"/>
    </source>
</evidence>
<evidence type="ECO:0000256" key="9">
    <source>
        <dbReference type="ARBA" id="ARBA00048287"/>
    </source>
</evidence>
<dbReference type="Proteomes" id="UP000195602">
    <property type="component" value="Unassembled WGS sequence"/>
</dbReference>
<feature type="compositionally biased region" description="Low complexity" evidence="11">
    <location>
        <begin position="66"/>
        <end position="95"/>
    </location>
</feature>
<feature type="domain" description="Histone deacetylase" evidence="12">
    <location>
        <begin position="169"/>
        <end position="478"/>
    </location>
</feature>
<name>A0AA91Q2C0_CLALS</name>
<comment type="similarity">
    <text evidence="2 10">Belongs to the histone deacetylase family. HD type 2 subfamily.</text>
</comment>
<keyword evidence="4 10" id="KW-0378">Hydrolase</keyword>
<evidence type="ECO:0000259" key="13">
    <source>
        <dbReference type="Pfam" id="PF09757"/>
    </source>
</evidence>
<dbReference type="Pfam" id="PF09757">
    <property type="entry name" value="Arb2-like"/>
    <property type="match status" value="1"/>
</dbReference>
<accession>A0AA91Q2C0</accession>
<feature type="region of interest" description="Disordered" evidence="11">
    <location>
        <begin position="1"/>
        <end position="127"/>
    </location>
</feature>
<protein>
    <recommendedName>
        <fullName evidence="10">Histone deacetylase</fullName>
        <ecNumber evidence="10">3.5.1.98</ecNumber>
    </recommendedName>
</protein>
<dbReference type="PANTHER" id="PTHR10625:SF5">
    <property type="entry name" value="HISTONE DEACETYLASE"/>
    <property type="match status" value="1"/>
</dbReference>
<evidence type="ECO:0000256" key="4">
    <source>
        <dbReference type="ARBA" id="ARBA00022801"/>
    </source>
</evidence>
<comment type="caution">
    <text evidence="14">The sequence shown here is derived from an EMBL/GenBank/DDBJ whole genome shotgun (WGS) entry which is preliminary data.</text>
</comment>
<dbReference type="InterPro" id="IPR023801">
    <property type="entry name" value="His_deacetylse_dom"/>
</dbReference>
<evidence type="ECO:0000256" key="6">
    <source>
        <dbReference type="ARBA" id="ARBA00023015"/>
    </source>
</evidence>
<evidence type="ECO:0000256" key="1">
    <source>
        <dbReference type="ARBA" id="ARBA00004123"/>
    </source>
</evidence>
<dbReference type="InterPro" id="IPR023696">
    <property type="entry name" value="Ureohydrolase_dom_sf"/>
</dbReference>
<evidence type="ECO:0000256" key="10">
    <source>
        <dbReference type="PIRNR" id="PIRNR037919"/>
    </source>
</evidence>
<dbReference type="EC" id="3.5.1.98" evidence="10"/>
<evidence type="ECO:0000256" key="11">
    <source>
        <dbReference type="SAM" id="MobiDB-lite"/>
    </source>
</evidence>
<evidence type="ECO:0000313" key="14">
    <source>
        <dbReference type="EMBL" id="OVF09705.1"/>
    </source>
</evidence>